<dbReference type="Gene3D" id="3.40.30.10">
    <property type="entry name" value="Glutaredoxin"/>
    <property type="match status" value="1"/>
</dbReference>
<organism evidence="1 2">
    <name type="scientific">Sulfuriroseicoccus oceanibius</name>
    <dbReference type="NCBI Taxonomy" id="2707525"/>
    <lineage>
        <taxon>Bacteria</taxon>
        <taxon>Pseudomonadati</taxon>
        <taxon>Verrucomicrobiota</taxon>
        <taxon>Verrucomicrobiia</taxon>
        <taxon>Verrucomicrobiales</taxon>
        <taxon>Verrucomicrobiaceae</taxon>
        <taxon>Sulfuriroseicoccus</taxon>
    </lineage>
</organism>
<accession>A0A6B3LAH8</accession>
<dbReference type="AlphaFoldDB" id="A0A6B3LAH8"/>
<dbReference type="SUPFAM" id="SSF52833">
    <property type="entry name" value="Thioredoxin-like"/>
    <property type="match status" value="1"/>
</dbReference>
<dbReference type="EMBL" id="CP066776">
    <property type="protein sequence ID" value="QQL44931.1"/>
    <property type="molecule type" value="Genomic_DNA"/>
</dbReference>
<sequence>MEKYNDQIADNDKAEMIHISLDRSDEAAEKWAKNAKMPWPIMLPKKANKTSLKKFAGRGVPHYVLVDKDGNKLAEGQYQAFSKLKELTK</sequence>
<dbReference type="InterPro" id="IPR036249">
    <property type="entry name" value="Thioredoxin-like_sf"/>
</dbReference>
<evidence type="ECO:0000313" key="2">
    <source>
        <dbReference type="Proteomes" id="UP000475117"/>
    </source>
</evidence>
<name>A0A6B3LAH8_9BACT</name>
<keyword evidence="2" id="KW-1185">Reference proteome</keyword>
<gene>
    <name evidence="1" type="ORF">G3M56_013855</name>
</gene>
<reference evidence="1 2" key="1">
    <citation type="submission" date="2020-12" db="EMBL/GenBank/DDBJ databases">
        <title>Sulforoseuscoccus oceanibium gen. nov., sp. nov., a representative of the phylum Verrucomicrobia with special cytoplasmic membrane, and proposal of Sulforoseuscoccusaceae fam. nov.</title>
        <authorList>
            <person name="Xi F."/>
        </authorList>
    </citation>
    <scope>NUCLEOTIDE SEQUENCE [LARGE SCALE GENOMIC DNA]</scope>
    <source>
        <strain evidence="1 2">T37</strain>
    </source>
</reference>
<proteinExistence type="predicted"/>
<dbReference type="KEGG" id="soa:G3M56_013855"/>
<protein>
    <submittedName>
        <fullName evidence="1">Uncharacterized protein</fullName>
    </submittedName>
</protein>
<dbReference type="Proteomes" id="UP000475117">
    <property type="component" value="Chromosome"/>
</dbReference>
<evidence type="ECO:0000313" key="1">
    <source>
        <dbReference type="EMBL" id="QQL44931.1"/>
    </source>
</evidence>